<comment type="caution">
    <text evidence="2">The sequence shown here is derived from an EMBL/GenBank/DDBJ whole genome shotgun (WGS) entry which is preliminary data.</text>
</comment>
<evidence type="ECO:0008006" key="6">
    <source>
        <dbReference type="Google" id="ProtNLM"/>
    </source>
</evidence>
<dbReference type="RefSeq" id="WP_017420464.1">
    <property type="nucleotide sequence ID" value="NZ_CP014636.1"/>
</dbReference>
<keyword evidence="1" id="KW-1133">Transmembrane helix</keyword>
<evidence type="ECO:0000256" key="1">
    <source>
        <dbReference type="SAM" id="Phobius"/>
    </source>
</evidence>
<name>A0A087IEL8_VIBVL</name>
<reference evidence="3" key="4">
    <citation type="submission" date="2021-03" db="EMBL/GenBank/DDBJ databases">
        <title>Study of the foodborne Vibrio vulnificus isolates from China.</title>
        <authorList>
            <person name="Zheng Z."/>
            <person name="Ye L."/>
        </authorList>
    </citation>
    <scope>NUCLEOTIDE SEQUENCE</scope>
    <source>
        <strain evidence="3">Vv1582</strain>
    </source>
</reference>
<evidence type="ECO:0000313" key="4">
    <source>
        <dbReference type="EMBL" id="PNM69008.1"/>
    </source>
</evidence>
<keyword evidence="5" id="KW-1185">Reference proteome</keyword>
<keyword evidence="1" id="KW-0812">Transmembrane</keyword>
<dbReference type="Proteomes" id="UP000863257">
    <property type="component" value="Unassembled WGS sequence"/>
</dbReference>
<dbReference type="AlphaFoldDB" id="A0A087IEL8"/>
<organism evidence="2">
    <name type="scientific">Vibrio vulnificus</name>
    <dbReference type="NCBI Taxonomy" id="672"/>
    <lineage>
        <taxon>Bacteria</taxon>
        <taxon>Pseudomonadati</taxon>
        <taxon>Pseudomonadota</taxon>
        <taxon>Gammaproteobacteria</taxon>
        <taxon>Vibrionales</taxon>
        <taxon>Vibrionaceae</taxon>
        <taxon>Vibrio</taxon>
    </lineage>
</organism>
<accession>A0A087IEL8</accession>
<reference evidence="2" key="3">
    <citation type="submission" date="2019-01" db="EMBL/GenBank/DDBJ databases">
        <authorList>
            <consortium name="NCBI Pathogen Detection Project"/>
        </authorList>
    </citation>
    <scope>NUCLEOTIDE SEQUENCE</scope>
    <source>
        <strain evidence="2">BCW_3452</strain>
    </source>
</reference>
<protein>
    <recommendedName>
        <fullName evidence="6">50S ribosomal protein L33</fullName>
    </recommendedName>
</protein>
<reference evidence="2" key="2">
    <citation type="journal article" date="2018" name="Genome Biol.">
        <title>SKESA: strategic k-mer extension for scrupulous assemblies.</title>
        <authorList>
            <person name="Souvorov A."/>
            <person name="Agarwala R."/>
            <person name="Lipman D.J."/>
        </authorList>
    </citation>
    <scope>NUCLEOTIDE SEQUENCE</scope>
    <source>
        <strain evidence="2">BCW_3452</strain>
    </source>
</reference>
<sequence>MRVSPKRRRRWNNILIAGITFFIVIINAPTLIKTYLLDDQSSTQIESINGYPSLLNPNAQLLAIQLSDNSLEWQKGAWVSTRELSISPQEWAQRWQSLLGTQLDDATMQKLAPQLIEPETIEVWYQNQEEPQRITFYRLADFWVFKNWQDQWIAISVSTDYLFPY</sequence>
<feature type="transmembrane region" description="Helical" evidence="1">
    <location>
        <begin position="12"/>
        <end position="32"/>
    </location>
</feature>
<dbReference type="GeneID" id="93895122"/>
<keyword evidence="1" id="KW-0472">Membrane</keyword>
<dbReference type="EMBL" id="DACRBY010000039">
    <property type="protein sequence ID" value="HAS8542435.1"/>
    <property type="molecule type" value="Genomic_DNA"/>
</dbReference>
<evidence type="ECO:0000313" key="5">
    <source>
        <dbReference type="Proteomes" id="UP000054370"/>
    </source>
</evidence>
<gene>
    <name evidence="4" type="ORF">AL548_023590</name>
    <name evidence="2" type="ORF">I7730_21825</name>
    <name evidence="3" type="ORF">J0J18_21190</name>
</gene>
<dbReference type="Proteomes" id="UP000054370">
    <property type="component" value="Unassembled WGS sequence"/>
</dbReference>
<evidence type="ECO:0000313" key="3">
    <source>
        <dbReference type="EMBL" id="MBN8124251.1"/>
    </source>
</evidence>
<dbReference type="OrthoDB" id="5829309at2"/>
<dbReference type="EMBL" id="JAFKOQ010000025">
    <property type="protein sequence ID" value="MBN8124251.1"/>
    <property type="molecule type" value="Genomic_DNA"/>
</dbReference>
<evidence type="ECO:0000313" key="2">
    <source>
        <dbReference type="EMBL" id="HAS8542435.1"/>
    </source>
</evidence>
<reference evidence="4 5" key="1">
    <citation type="submission" date="2017-12" db="EMBL/GenBank/DDBJ databases">
        <title>FDA dAtabase for Regulatory Grade micrObial Sequences (FDA-ARGOS): Supporting development and validation of Infectious Disease Dx tests.</title>
        <authorList>
            <person name="Hoffmann M."/>
            <person name="Allard M."/>
            <person name="Evans P."/>
            <person name="Brown E."/>
            <person name="Tallon L.J."/>
            <person name="Sadzewicz L."/>
            <person name="Sengamalay N."/>
            <person name="Ott S."/>
            <person name="Godinez A."/>
            <person name="Nagaraj S."/>
            <person name="Vavikolanu K."/>
            <person name="Aluvathingal J."/>
            <person name="Nadendla S."/>
            <person name="Hobson J."/>
            <person name="Sichtig H."/>
        </authorList>
    </citation>
    <scope>NUCLEOTIDE SEQUENCE [LARGE SCALE GENOMIC DNA]</scope>
    <source>
        <strain evidence="5">ATCC 29307</strain>
        <strain evidence="4">FDAARGOS_118</strain>
    </source>
</reference>
<dbReference type="Proteomes" id="UP000664056">
    <property type="component" value="Unassembled WGS sequence"/>
</dbReference>
<dbReference type="EMBL" id="LOSH02000004">
    <property type="protein sequence ID" value="PNM69008.1"/>
    <property type="molecule type" value="Genomic_DNA"/>
</dbReference>
<proteinExistence type="predicted"/>